<proteinExistence type="predicted"/>
<evidence type="ECO:0000256" key="4">
    <source>
        <dbReference type="SAM" id="Phobius"/>
    </source>
</evidence>
<dbReference type="InterPro" id="IPR027417">
    <property type="entry name" value="P-loop_NTPase"/>
</dbReference>
<sequence>MSVRWTLRRTLAQLRRFRSRLAALVGAVVTVLSVVYDRFPGGLQVAALALVGVLSAAAVLLLEVPPEARPERPAGPRSPKRRVGDAKAGRAARDRWRWVGARLRLGRGAQSVPTLPPGNNLFSGRETELAILRQVHDTARLARAVPQPAGRRRRVRARPASPDPESVRQVGPVVLLLHGMPGVGKSALAEELARRLAGQYPDGQLFVNMGTAGAVRTPNEILKELLLALGWTEPVPEATVDKALIFRSLTAKKQILFIFDAARHADQVRHVLPSDPATAVIVTSRRDLMLSDPMPASSYALDLPDDDDAMSIFRAVSHTHDGNQPECAAEIVYLCGRLPLAIRSAAERVFDDGTDICHVADLLRAPGARLDRLDQPGRSLRGHLETEYERLLPEEQRAFALLSLVSSATFVPWVLRPLMEDLPAAEAEALIDRLTAAKFLEDAGRDEASETARYRFHPLVKLYADEHASRLPEGEGDNARTALDEAYHELVSVVLHEQHPELRVRVLPRWHNGESTLPKRIAAHPEAWVRTEYPNLLRVMALSRAGSDSWRISVWLGGCVAAGVSPDETLDAYAQALRAAEEDRGGLATVDVLLAKATFLIAVERYRDAEECLTEAAELARQVAGANGTAAPRPAWQRPERDRVAEATRKLGEAFLQAACYRQAIEYLERALDLAEADKDEEEQKLLRILIADAYQVDTPEATFDQLQDSELPDATRYRVLLSLAEAARRRGDWCNAEDYLSQALRFVDGDLRRVATVQYRLARLQLDERNRSLAGDPTAPEAKEAAARAVRRAADAAVTFRRMDNPIGLVRAHSLLTRAMLAFGRPTEAEHLARVTESEYLSLLDLGERPEVLLPLAARLRRAEGELRLAAGDLHGARELMMDAATALGENQDWSVLDRVLDTFDHYDRGRDRTPAGAATFTDVDAAQPRQAPPAAAASPFTLSRSATEGLAARLGSAVADRMQNEFRQILVPAEPVAFRGGITARLAEAVAEEAGVPPVWRIPVGRACELTVLVRTGRDAFVVAEGWQPSTGVATVCLPFVVTTGPSAASVDVTLTVDAPFLEVSDPRLATSCKPDGGTVRYRTSLRAGAADQYSLRIALFSSGRLLQAMPIQLVAVEPEAV</sequence>
<comment type="caution">
    <text evidence="6">The sequence shown here is derived from an EMBL/GenBank/DDBJ whole genome shotgun (WGS) entry which is preliminary data.</text>
</comment>
<evidence type="ECO:0000259" key="5">
    <source>
        <dbReference type="SMART" id="SM00382"/>
    </source>
</evidence>
<evidence type="ECO:0000313" key="7">
    <source>
        <dbReference type="Proteomes" id="UP001501570"/>
    </source>
</evidence>
<dbReference type="PANTHER" id="PTHR47691">
    <property type="entry name" value="REGULATOR-RELATED"/>
    <property type="match status" value="1"/>
</dbReference>
<dbReference type="Gene3D" id="3.40.50.300">
    <property type="entry name" value="P-loop containing nucleotide triphosphate hydrolases"/>
    <property type="match status" value="1"/>
</dbReference>
<keyword evidence="7" id="KW-1185">Reference proteome</keyword>
<dbReference type="EMBL" id="BAABJQ010000020">
    <property type="protein sequence ID" value="GAA5193958.1"/>
    <property type="molecule type" value="Genomic_DNA"/>
</dbReference>
<name>A0ABP9SDM5_9ACTN</name>
<dbReference type="Proteomes" id="UP001501570">
    <property type="component" value="Unassembled WGS sequence"/>
</dbReference>
<dbReference type="InterPro" id="IPR003593">
    <property type="entry name" value="AAA+_ATPase"/>
</dbReference>
<gene>
    <name evidence="6" type="ORF">GCM10023322_57150</name>
</gene>
<feature type="region of interest" description="Disordered" evidence="3">
    <location>
        <begin position="68"/>
        <end position="89"/>
    </location>
</feature>
<feature type="domain" description="AAA+ ATPase" evidence="5">
    <location>
        <begin position="171"/>
        <end position="307"/>
    </location>
</feature>
<keyword evidence="1" id="KW-0802">TPR repeat</keyword>
<evidence type="ECO:0000256" key="3">
    <source>
        <dbReference type="SAM" id="MobiDB-lite"/>
    </source>
</evidence>
<dbReference type="SMART" id="SM00382">
    <property type="entry name" value="AAA"/>
    <property type="match status" value="1"/>
</dbReference>
<dbReference type="InterPro" id="IPR002182">
    <property type="entry name" value="NB-ARC"/>
</dbReference>
<protein>
    <recommendedName>
        <fullName evidence="5">AAA+ ATPase domain-containing protein</fullName>
    </recommendedName>
</protein>
<evidence type="ECO:0000256" key="1">
    <source>
        <dbReference type="PROSITE-ProRule" id="PRU00339"/>
    </source>
</evidence>
<organism evidence="6 7">
    <name type="scientific">Rugosimonospora acidiphila</name>
    <dbReference type="NCBI Taxonomy" id="556531"/>
    <lineage>
        <taxon>Bacteria</taxon>
        <taxon>Bacillati</taxon>
        <taxon>Actinomycetota</taxon>
        <taxon>Actinomycetes</taxon>
        <taxon>Micromonosporales</taxon>
        <taxon>Micromonosporaceae</taxon>
        <taxon>Rugosimonospora</taxon>
    </lineage>
</organism>
<dbReference type="PANTHER" id="PTHR47691:SF3">
    <property type="entry name" value="HTH-TYPE TRANSCRIPTIONAL REGULATOR RV0890C-RELATED"/>
    <property type="match status" value="1"/>
</dbReference>
<dbReference type="SUPFAM" id="SSF48452">
    <property type="entry name" value="TPR-like"/>
    <property type="match status" value="1"/>
</dbReference>
<dbReference type="RefSeq" id="WP_345634769.1">
    <property type="nucleotide sequence ID" value="NZ_BAABJQ010000020.1"/>
</dbReference>
<feature type="coiled-coil region" evidence="2">
    <location>
        <begin position="658"/>
        <end position="685"/>
    </location>
</feature>
<feature type="transmembrane region" description="Helical" evidence="4">
    <location>
        <begin position="21"/>
        <end position="39"/>
    </location>
</feature>
<evidence type="ECO:0000256" key="2">
    <source>
        <dbReference type="SAM" id="Coils"/>
    </source>
</evidence>
<dbReference type="InterPro" id="IPR011990">
    <property type="entry name" value="TPR-like_helical_dom_sf"/>
</dbReference>
<keyword evidence="2" id="KW-0175">Coiled coil</keyword>
<evidence type="ECO:0000313" key="6">
    <source>
        <dbReference type="EMBL" id="GAA5193958.1"/>
    </source>
</evidence>
<dbReference type="InterPro" id="IPR019734">
    <property type="entry name" value="TPR_rpt"/>
</dbReference>
<keyword evidence="4" id="KW-0812">Transmembrane</keyword>
<keyword evidence="4" id="KW-0472">Membrane</keyword>
<dbReference type="SUPFAM" id="SSF52540">
    <property type="entry name" value="P-loop containing nucleoside triphosphate hydrolases"/>
    <property type="match status" value="1"/>
</dbReference>
<feature type="repeat" description="TPR" evidence="1">
    <location>
        <begin position="645"/>
        <end position="678"/>
    </location>
</feature>
<reference evidence="7" key="1">
    <citation type="journal article" date="2019" name="Int. J. Syst. Evol. Microbiol.">
        <title>The Global Catalogue of Microorganisms (GCM) 10K type strain sequencing project: providing services to taxonomists for standard genome sequencing and annotation.</title>
        <authorList>
            <consortium name="The Broad Institute Genomics Platform"/>
            <consortium name="The Broad Institute Genome Sequencing Center for Infectious Disease"/>
            <person name="Wu L."/>
            <person name="Ma J."/>
        </authorList>
    </citation>
    <scope>NUCLEOTIDE SEQUENCE [LARGE SCALE GENOMIC DNA]</scope>
    <source>
        <strain evidence="7">JCM 18304</strain>
    </source>
</reference>
<dbReference type="PROSITE" id="PS50005">
    <property type="entry name" value="TPR"/>
    <property type="match status" value="1"/>
</dbReference>
<dbReference type="Gene3D" id="1.25.40.10">
    <property type="entry name" value="Tetratricopeptide repeat domain"/>
    <property type="match status" value="1"/>
</dbReference>
<dbReference type="SMART" id="SM00028">
    <property type="entry name" value="TPR"/>
    <property type="match status" value="3"/>
</dbReference>
<dbReference type="Pfam" id="PF00931">
    <property type="entry name" value="NB-ARC"/>
    <property type="match status" value="1"/>
</dbReference>
<keyword evidence="4" id="KW-1133">Transmembrane helix</keyword>
<accession>A0ABP9SDM5</accession>
<feature type="region of interest" description="Disordered" evidence="3">
    <location>
        <begin position="146"/>
        <end position="166"/>
    </location>
</feature>